<keyword evidence="5" id="KW-0547">Nucleotide-binding</keyword>
<dbReference type="PROSITE" id="PS00211">
    <property type="entry name" value="ABC_TRANSPORTER_1"/>
    <property type="match status" value="1"/>
</dbReference>
<sequence>MSVLEAKNISKKFPGVLALDSVDISFEPGEIHAVIGENGAGKSTLIKCLTGVYTPEEGEILVEGRNAIKNKDLFKKVAYVPQEIDLFKHMTVAENLFMPFEKFDIKGTINQRELGKKALPILEKFNIPVSPSDLVKDISVSSQQLLQIARAVSNVDYEVLMLDEPTTSLTVKDTKILFDIVKRIASENKAVVFISHKLEEIFELCDVITVFRNGKRISYAKISDVDDGWIVKQMTGREKVLDQKFYSEKVSNENIMEVKKLSGERFHDVSFNLRRGEILGFTGLVGAGRSELMQAILGILPIYSGEITFEGEPWKNGDSNWSVSKGYIYLPEERKKDGILPLLSIRENISITALESLKSGIGLSRTKEQNLADDIINLYDIKTPDADKQIQFLSGGNQQKVIIGRSMNAKPKVLVFDEPTKGIDVGTKVEIYKLMKRLAEEEQIGIIMISSEMEEIMKCSNRIIALYDGHNAGEYDANTDDRTLLGAIIGLNKGKQVTSDEK</sequence>
<evidence type="ECO:0000259" key="9">
    <source>
        <dbReference type="PROSITE" id="PS50893"/>
    </source>
</evidence>
<evidence type="ECO:0000256" key="6">
    <source>
        <dbReference type="ARBA" id="ARBA00022840"/>
    </source>
</evidence>
<proteinExistence type="predicted"/>
<keyword evidence="3" id="KW-0762">Sugar transport</keyword>
<dbReference type="InterPro" id="IPR003439">
    <property type="entry name" value="ABC_transporter-like_ATP-bd"/>
</dbReference>
<evidence type="ECO:0000256" key="7">
    <source>
        <dbReference type="ARBA" id="ARBA00022967"/>
    </source>
</evidence>
<dbReference type="Proteomes" id="UP000005039">
    <property type="component" value="Unassembled WGS sequence"/>
</dbReference>
<keyword evidence="7" id="KW-1278">Translocase</keyword>
<dbReference type="Pfam" id="PF00005">
    <property type="entry name" value="ABC_tran"/>
    <property type="match status" value="2"/>
</dbReference>
<reference evidence="10 11" key="1">
    <citation type="submission" date="2012-03" db="EMBL/GenBank/DDBJ databases">
        <authorList>
            <person name="Durkin A.S."/>
            <person name="McCorrison J."/>
            <person name="Torralba M."/>
            <person name="Gillis M."/>
            <person name="Methe B."/>
            <person name="Sutton G."/>
            <person name="Nelson K.E."/>
        </authorList>
    </citation>
    <scope>NUCLEOTIDE SEQUENCE [LARGE SCALE GENOMIC DNA]</scope>
    <source>
        <strain evidence="10 11">F0468</strain>
    </source>
</reference>
<dbReference type="OrthoDB" id="9789994at2"/>
<organism evidence="10 11">
    <name type="scientific">Lachnoanaerobaculum saburreum F0468</name>
    <dbReference type="NCBI Taxonomy" id="1095750"/>
    <lineage>
        <taxon>Bacteria</taxon>
        <taxon>Bacillati</taxon>
        <taxon>Bacillota</taxon>
        <taxon>Clostridia</taxon>
        <taxon>Lachnospirales</taxon>
        <taxon>Lachnospiraceae</taxon>
        <taxon>Lachnoanaerobaculum</taxon>
    </lineage>
</organism>
<dbReference type="SUPFAM" id="SSF52540">
    <property type="entry name" value="P-loop containing nucleoside triphosphate hydrolases"/>
    <property type="match status" value="2"/>
</dbReference>
<comment type="caution">
    <text evidence="10">The sequence shown here is derived from an EMBL/GenBank/DDBJ whole genome shotgun (WGS) entry which is preliminary data.</text>
</comment>
<dbReference type="PANTHER" id="PTHR43790">
    <property type="entry name" value="CARBOHYDRATE TRANSPORT ATP-BINDING PROTEIN MG119-RELATED"/>
    <property type="match status" value="1"/>
</dbReference>
<keyword evidence="6 10" id="KW-0067">ATP-binding</keyword>
<dbReference type="PATRIC" id="fig|1095750.3.peg.1961"/>
<dbReference type="InterPro" id="IPR027417">
    <property type="entry name" value="P-loop_NTPase"/>
</dbReference>
<accession>I0R6C6</accession>
<keyword evidence="2" id="KW-1003">Cell membrane</keyword>
<dbReference type="GO" id="GO:0005524">
    <property type="term" value="F:ATP binding"/>
    <property type="evidence" value="ECO:0007669"/>
    <property type="project" value="UniProtKB-KW"/>
</dbReference>
<dbReference type="eggNOG" id="COG1129">
    <property type="taxonomic scope" value="Bacteria"/>
</dbReference>
<dbReference type="RefSeq" id="WP_008754481.1">
    <property type="nucleotide sequence ID" value="NZ_AJGH01000091.1"/>
</dbReference>
<keyword evidence="4" id="KW-0677">Repeat</keyword>
<dbReference type="CDD" id="cd03216">
    <property type="entry name" value="ABC_Carb_Monos_I"/>
    <property type="match status" value="1"/>
</dbReference>
<dbReference type="PROSITE" id="PS50893">
    <property type="entry name" value="ABC_TRANSPORTER_2"/>
    <property type="match status" value="2"/>
</dbReference>
<dbReference type="InterPro" id="IPR017871">
    <property type="entry name" value="ABC_transporter-like_CS"/>
</dbReference>
<dbReference type="Gene3D" id="3.40.50.300">
    <property type="entry name" value="P-loop containing nucleotide triphosphate hydrolases"/>
    <property type="match status" value="2"/>
</dbReference>
<dbReference type="PANTHER" id="PTHR43790:SF3">
    <property type="entry name" value="D-ALLOSE IMPORT ATP-BINDING PROTEIN ALSA-RELATED"/>
    <property type="match status" value="1"/>
</dbReference>
<evidence type="ECO:0000256" key="2">
    <source>
        <dbReference type="ARBA" id="ARBA00022475"/>
    </source>
</evidence>
<dbReference type="SMART" id="SM00382">
    <property type="entry name" value="AAA"/>
    <property type="match status" value="2"/>
</dbReference>
<evidence type="ECO:0000313" key="11">
    <source>
        <dbReference type="Proteomes" id="UP000005039"/>
    </source>
</evidence>
<evidence type="ECO:0000256" key="8">
    <source>
        <dbReference type="ARBA" id="ARBA00023136"/>
    </source>
</evidence>
<dbReference type="AlphaFoldDB" id="I0R6C6"/>
<feature type="domain" description="ABC transporter" evidence="9">
    <location>
        <begin position="250"/>
        <end position="493"/>
    </location>
</feature>
<evidence type="ECO:0000256" key="3">
    <source>
        <dbReference type="ARBA" id="ARBA00022597"/>
    </source>
</evidence>
<feature type="domain" description="ABC transporter" evidence="9">
    <location>
        <begin position="4"/>
        <end position="238"/>
    </location>
</feature>
<keyword evidence="8" id="KW-0472">Membrane</keyword>
<name>I0R6C6_9FIRM</name>
<gene>
    <name evidence="10" type="ORF">HMPREF9970_1555</name>
</gene>
<evidence type="ECO:0000256" key="5">
    <source>
        <dbReference type="ARBA" id="ARBA00022741"/>
    </source>
</evidence>
<dbReference type="InterPro" id="IPR050107">
    <property type="entry name" value="ABC_carbohydrate_import_ATPase"/>
</dbReference>
<keyword evidence="11" id="KW-1185">Reference proteome</keyword>
<dbReference type="EMBL" id="AJGH01000091">
    <property type="protein sequence ID" value="EIC95234.1"/>
    <property type="molecule type" value="Genomic_DNA"/>
</dbReference>
<protein>
    <submittedName>
        <fullName evidence="10">ABC transporter, ATP-binding protein</fullName>
    </submittedName>
</protein>
<dbReference type="GO" id="GO:0016887">
    <property type="term" value="F:ATP hydrolysis activity"/>
    <property type="evidence" value="ECO:0007669"/>
    <property type="project" value="InterPro"/>
</dbReference>
<evidence type="ECO:0000256" key="1">
    <source>
        <dbReference type="ARBA" id="ARBA00022448"/>
    </source>
</evidence>
<keyword evidence="1" id="KW-0813">Transport</keyword>
<evidence type="ECO:0000256" key="4">
    <source>
        <dbReference type="ARBA" id="ARBA00022737"/>
    </source>
</evidence>
<evidence type="ECO:0000313" key="10">
    <source>
        <dbReference type="EMBL" id="EIC95234.1"/>
    </source>
</evidence>
<dbReference type="InterPro" id="IPR003593">
    <property type="entry name" value="AAA+_ATPase"/>
</dbReference>
<dbReference type="CDD" id="cd03215">
    <property type="entry name" value="ABC_Carb_Monos_II"/>
    <property type="match status" value="1"/>
</dbReference>